<dbReference type="EC" id="1.15.1.1" evidence="3"/>
<dbReference type="Proteomes" id="UP001144612">
    <property type="component" value="Unassembled WGS sequence"/>
</dbReference>
<sequence length="161" mass="17498">MRHSQMPSENYATAILKGGPLAPNLKGVVYFVDVPYGTEVFVKVTGLPRFKPGTKDTQPIGPFGFHLHSEGCCEIGDPNNPFSCAKGHYNPTNQPHGNHAGDFPVLFSNDGFAKMSFFTNKFKVSDIIGKSVVIHENPDDYRTQPSGNSGKRLACGIVSIQ</sequence>
<dbReference type="InterPro" id="IPR001424">
    <property type="entry name" value="SOD_Cu_Zn_dom"/>
</dbReference>
<accession>A0ABT4D8M7</accession>
<evidence type="ECO:0000256" key="1">
    <source>
        <dbReference type="ARBA" id="ARBA00010457"/>
    </source>
</evidence>
<dbReference type="InterPro" id="IPR036423">
    <property type="entry name" value="SOD-like_Cu/Zn_dom_sf"/>
</dbReference>
<name>A0ABT4D8M7_9CLOT</name>
<evidence type="ECO:0000256" key="3">
    <source>
        <dbReference type="RuleBase" id="RU000393"/>
    </source>
</evidence>
<comment type="similarity">
    <text evidence="1 3">Belongs to the Cu-Zn superoxide dismutase family.</text>
</comment>
<evidence type="ECO:0000313" key="6">
    <source>
        <dbReference type="Proteomes" id="UP001144612"/>
    </source>
</evidence>
<organism evidence="5 6">
    <name type="scientific">Clostridium brassicae</name>
    <dbReference type="NCBI Taxonomy" id="2999072"/>
    <lineage>
        <taxon>Bacteria</taxon>
        <taxon>Bacillati</taxon>
        <taxon>Bacillota</taxon>
        <taxon>Clostridia</taxon>
        <taxon>Eubacteriales</taxon>
        <taxon>Clostridiaceae</taxon>
        <taxon>Clostridium</taxon>
    </lineage>
</organism>
<protein>
    <recommendedName>
        <fullName evidence="3">Superoxide dismutase [Cu-Zn]</fullName>
        <ecNumber evidence="3">1.15.1.1</ecNumber>
    </recommendedName>
</protein>
<comment type="catalytic activity">
    <reaction evidence="3">
        <text>2 superoxide + 2 H(+) = H2O2 + O2</text>
        <dbReference type="Rhea" id="RHEA:20696"/>
        <dbReference type="ChEBI" id="CHEBI:15378"/>
        <dbReference type="ChEBI" id="CHEBI:15379"/>
        <dbReference type="ChEBI" id="CHEBI:16240"/>
        <dbReference type="ChEBI" id="CHEBI:18421"/>
        <dbReference type="EC" id="1.15.1.1"/>
    </reaction>
</comment>
<dbReference type="InterPro" id="IPR024134">
    <property type="entry name" value="SOD_Cu/Zn_/chaperone"/>
</dbReference>
<gene>
    <name evidence="5" type="ORF">OW729_08610</name>
</gene>
<dbReference type="PANTHER" id="PTHR10003">
    <property type="entry name" value="SUPEROXIDE DISMUTASE CU-ZN -RELATED"/>
    <property type="match status" value="1"/>
</dbReference>
<evidence type="ECO:0000313" key="5">
    <source>
        <dbReference type="EMBL" id="MCY6958664.1"/>
    </source>
</evidence>
<evidence type="ECO:0000256" key="2">
    <source>
        <dbReference type="ARBA" id="ARBA00024900"/>
    </source>
</evidence>
<comment type="cofactor">
    <cofactor evidence="3">
        <name>Cu cation</name>
        <dbReference type="ChEBI" id="CHEBI:23378"/>
    </cofactor>
    <text evidence="3">Binds 1 copper ion per subunit.</text>
</comment>
<dbReference type="PROSITE" id="PS00332">
    <property type="entry name" value="SOD_CU_ZN_2"/>
    <property type="match status" value="1"/>
</dbReference>
<dbReference type="SUPFAM" id="SSF49329">
    <property type="entry name" value="Cu,Zn superoxide dismutase-like"/>
    <property type="match status" value="1"/>
</dbReference>
<comment type="cofactor">
    <cofactor evidence="3">
        <name>Zn(2+)</name>
        <dbReference type="ChEBI" id="CHEBI:29105"/>
    </cofactor>
    <text evidence="3">Binds 1 zinc ion per subunit.</text>
</comment>
<keyword evidence="6" id="KW-1185">Reference proteome</keyword>
<reference evidence="5" key="1">
    <citation type="submission" date="2022-12" db="EMBL/GenBank/DDBJ databases">
        <title>Clostridium sp. nov., isolated from industrial wastewater.</title>
        <authorList>
            <person name="Jiayan W."/>
        </authorList>
    </citation>
    <scope>NUCLEOTIDE SEQUENCE</scope>
    <source>
        <strain evidence="5">ZC22-4</strain>
    </source>
</reference>
<keyword evidence="3" id="KW-0862">Zinc</keyword>
<keyword evidence="3" id="KW-0479">Metal-binding</keyword>
<dbReference type="InterPro" id="IPR018152">
    <property type="entry name" value="SOD_Cu/Zn_BS"/>
</dbReference>
<keyword evidence="3" id="KW-0560">Oxidoreductase</keyword>
<dbReference type="Pfam" id="PF00080">
    <property type="entry name" value="Sod_Cu"/>
    <property type="match status" value="1"/>
</dbReference>
<dbReference type="EMBL" id="JAPQFJ010000007">
    <property type="protein sequence ID" value="MCY6958664.1"/>
    <property type="molecule type" value="Genomic_DNA"/>
</dbReference>
<keyword evidence="3" id="KW-0186">Copper</keyword>
<evidence type="ECO:0000259" key="4">
    <source>
        <dbReference type="Pfam" id="PF00080"/>
    </source>
</evidence>
<comment type="function">
    <text evidence="2">Destroys radicals which are normally produced within the cells and which are toxic to biological systems. May play a role in favoring mycobacterial survival in phagocytes.</text>
</comment>
<dbReference type="Gene3D" id="2.60.40.200">
    <property type="entry name" value="Superoxide dismutase, copper/zinc binding domain"/>
    <property type="match status" value="1"/>
</dbReference>
<comment type="caution">
    <text evidence="5">The sequence shown here is derived from an EMBL/GenBank/DDBJ whole genome shotgun (WGS) entry which is preliminary data.</text>
</comment>
<dbReference type="CDD" id="cd00305">
    <property type="entry name" value="Cu-Zn_Superoxide_Dismutase"/>
    <property type="match status" value="1"/>
</dbReference>
<proteinExistence type="inferred from homology"/>
<feature type="domain" description="Superoxide dismutase copper/zinc binding" evidence="4">
    <location>
        <begin position="27"/>
        <end position="158"/>
    </location>
</feature>